<dbReference type="Gene3D" id="2.30.180.10">
    <property type="entry name" value="FAS1 domain"/>
    <property type="match status" value="3"/>
</dbReference>
<feature type="chain" id="PRO_5046238144" evidence="1">
    <location>
        <begin position="26"/>
        <end position="442"/>
    </location>
</feature>
<reference evidence="3 4" key="1">
    <citation type="submission" date="2024-02" db="EMBL/GenBank/DDBJ databases">
        <title>A novel Gemmatimonadota bacterium.</title>
        <authorList>
            <person name="Du Z.-J."/>
            <person name="Ye Y.-Q."/>
        </authorList>
    </citation>
    <scope>NUCLEOTIDE SEQUENCE [LARGE SCALE GENOMIC DNA]</scope>
    <source>
        <strain evidence="3 4">DH-20</strain>
    </source>
</reference>
<dbReference type="PANTHER" id="PTHR10900:SF77">
    <property type="entry name" value="FI19380P1"/>
    <property type="match status" value="1"/>
</dbReference>
<feature type="domain" description="FAS1" evidence="2">
    <location>
        <begin position="305"/>
        <end position="437"/>
    </location>
</feature>
<dbReference type="PANTHER" id="PTHR10900">
    <property type="entry name" value="PERIOSTIN-RELATED"/>
    <property type="match status" value="1"/>
</dbReference>
<dbReference type="PROSITE" id="PS50213">
    <property type="entry name" value="FAS1"/>
    <property type="match status" value="3"/>
</dbReference>
<feature type="domain" description="FAS1" evidence="2">
    <location>
        <begin position="172"/>
        <end position="303"/>
    </location>
</feature>
<dbReference type="InterPro" id="IPR036378">
    <property type="entry name" value="FAS1_dom_sf"/>
</dbReference>
<proteinExistence type="predicted"/>
<organism evidence="3 4">
    <name type="scientific">Gaopeijia maritima</name>
    <dbReference type="NCBI Taxonomy" id="3119007"/>
    <lineage>
        <taxon>Bacteria</taxon>
        <taxon>Pseudomonadati</taxon>
        <taxon>Gemmatimonadota</taxon>
        <taxon>Longimicrobiia</taxon>
        <taxon>Gaopeijiales</taxon>
        <taxon>Gaopeijiaceae</taxon>
        <taxon>Gaopeijia</taxon>
    </lineage>
</organism>
<dbReference type="Proteomes" id="UP001484239">
    <property type="component" value="Unassembled WGS sequence"/>
</dbReference>
<dbReference type="RefSeq" id="WP_405284154.1">
    <property type="nucleotide sequence ID" value="NZ_CP144380.1"/>
</dbReference>
<name>A0ABU9E9Q4_9BACT</name>
<dbReference type="Pfam" id="PF02469">
    <property type="entry name" value="Fasciclin"/>
    <property type="match status" value="3"/>
</dbReference>
<keyword evidence="1" id="KW-0732">Signal</keyword>
<evidence type="ECO:0000313" key="4">
    <source>
        <dbReference type="Proteomes" id="UP001484239"/>
    </source>
</evidence>
<sequence>MNAFSRTPRALRALLAPALFTVGLAACDDDEPTTPTAQPDIAELATTSTELTTLVTALQSAGLVTALQADGPFTVFAPRNAAFDALGSSTVQALLASGNEAALTDLLTYHVVPGRFTAADLAGGAMLTTLAGGTITVEGGNGVTVDGATVLTADLEASNGVVHIIDAVLTEGLDIVQRASVTADVSTLVTAVGAADLAGVLSGAGPFTVFAPINDAFADVPSDQLDRLLDADTQALLQKVLTYHVIPGEVRAADLVDGATVTTVEGTSVTIDLDGGAMVNGANIIATDIETENGVIHLIDAVLLDNLDVVDQAVVNGFDALVGAVQTANLEATLRTDNDGAGFTVFAPTDAAFEALPSVPSDPAVLADILLYHVLGGEVRSTDLSDGLVATTLQGGTFTVRLPGTGAEIEGAQNTVSVVVTDVEAANGVIHVIDAVLLPPPS</sequence>
<gene>
    <name evidence="3" type="ORF">WI372_07710</name>
</gene>
<evidence type="ECO:0000259" key="2">
    <source>
        <dbReference type="PROSITE" id="PS50213"/>
    </source>
</evidence>
<dbReference type="PROSITE" id="PS51257">
    <property type="entry name" value="PROKAR_LIPOPROTEIN"/>
    <property type="match status" value="1"/>
</dbReference>
<evidence type="ECO:0000313" key="3">
    <source>
        <dbReference type="EMBL" id="MEK9500858.1"/>
    </source>
</evidence>
<dbReference type="SMART" id="SM00554">
    <property type="entry name" value="FAS1"/>
    <property type="match status" value="3"/>
</dbReference>
<accession>A0ABU9E9Q4</accession>
<dbReference type="InterPro" id="IPR000782">
    <property type="entry name" value="FAS1_domain"/>
</dbReference>
<feature type="domain" description="FAS1" evidence="2">
    <location>
        <begin position="38"/>
        <end position="169"/>
    </location>
</feature>
<comment type="caution">
    <text evidence="3">The sequence shown here is derived from an EMBL/GenBank/DDBJ whole genome shotgun (WGS) entry which is preliminary data.</text>
</comment>
<dbReference type="EMBL" id="JBBHLI010000003">
    <property type="protein sequence ID" value="MEK9500858.1"/>
    <property type="molecule type" value="Genomic_DNA"/>
</dbReference>
<keyword evidence="4" id="KW-1185">Reference proteome</keyword>
<dbReference type="SUPFAM" id="SSF82153">
    <property type="entry name" value="FAS1 domain"/>
    <property type="match status" value="3"/>
</dbReference>
<protein>
    <submittedName>
        <fullName evidence="3">Fasciclin domain-containing protein</fullName>
    </submittedName>
</protein>
<feature type="signal peptide" evidence="1">
    <location>
        <begin position="1"/>
        <end position="25"/>
    </location>
</feature>
<evidence type="ECO:0000256" key="1">
    <source>
        <dbReference type="SAM" id="SignalP"/>
    </source>
</evidence>
<dbReference type="InterPro" id="IPR050904">
    <property type="entry name" value="Adhesion/Biosynth-related"/>
</dbReference>